<reference evidence="1" key="1">
    <citation type="submission" date="2019-08" db="EMBL/GenBank/DDBJ databases">
        <authorList>
            <person name="Kucharzyk K."/>
            <person name="Murdoch R.W."/>
            <person name="Higgins S."/>
            <person name="Loffler F."/>
        </authorList>
    </citation>
    <scope>NUCLEOTIDE SEQUENCE</scope>
</reference>
<proteinExistence type="predicted"/>
<protein>
    <submittedName>
        <fullName evidence="1">Uncharacterized protein</fullName>
    </submittedName>
</protein>
<dbReference type="AlphaFoldDB" id="A0A645FQE8"/>
<evidence type="ECO:0000313" key="1">
    <source>
        <dbReference type="EMBL" id="MPN16658.1"/>
    </source>
</evidence>
<accession>A0A645FQE8</accession>
<name>A0A645FQE8_9ZZZZ</name>
<dbReference type="EMBL" id="VSSQ01063651">
    <property type="protein sequence ID" value="MPN16658.1"/>
    <property type="molecule type" value="Genomic_DNA"/>
</dbReference>
<gene>
    <name evidence="1" type="ORF">SDC9_164003</name>
</gene>
<sequence>MMLQRGDFQRVVPFQILEQLFLLLRSVLLPPLGRLRALHHPRGLRADEPAIRRVLTDLAALYAIRPFGGSPRRGMQLANLACKPFVLPALKIVLSPAVLFPTGKVALLQLNTRAVDREDVIYAAIQKRAVVTD</sequence>
<organism evidence="1">
    <name type="scientific">bioreactor metagenome</name>
    <dbReference type="NCBI Taxonomy" id="1076179"/>
    <lineage>
        <taxon>unclassified sequences</taxon>
        <taxon>metagenomes</taxon>
        <taxon>ecological metagenomes</taxon>
    </lineage>
</organism>
<comment type="caution">
    <text evidence="1">The sequence shown here is derived from an EMBL/GenBank/DDBJ whole genome shotgun (WGS) entry which is preliminary data.</text>
</comment>